<gene>
    <name evidence="1" type="ORF">HPB52_002038</name>
</gene>
<dbReference type="Gene3D" id="3.80.10.10">
    <property type="entry name" value="Ribonuclease Inhibitor"/>
    <property type="match status" value="1"/>
</dbReference>
<sequence>MNEKIRIGSEVLGSEELNQRIPGLSLKVPCSAKGSGEETDRSVPTSICHVFDYLSRWNYILWHVGLQLRELRCPGKLSLVRVVYRGRGGCVQRTRSSDARILFHVLLVQHSCVESLHLDDILIESSGLGEYRECVVSALEKNSSLRALTLGSLFGDYRSVREDLFEAISTMTNLRELVVLGRGTAPPALLDAICQLLVDTMCLVTLSMSGIVLDEEGGKRLIGELMRNDTVENLSVHVSIVQSYMSNGVPMFCRFLATSVQLTSLSMQGVRSDSDSTCRDLRRIVGALVIRGELEQLRLTGFLLNAECAALFAHLVSRKKGRLRSLDISGCRWCIPKSLPEGRRACKATRDEQPDDPVLTKSTCPWLQAFDRTARVELSFLALSFAGLEPDNLQALLNVAVTVESLQIISLRHVAGANLVQVCRTIRQTGMSSRVRLEDIFLVDRSALAELREFPEALRKMAISSVDCASPKAFGDTVHMACTWYKVSTLKLLLTQEVLSDIPTFNKLSKCLRSAFTLSELALIGSNRPDLDLTLKAAEPPHSVLLDVISRNTSLRALRLSGIRLGDDNLWFVVEEIFASETLSEIYFASWDPTENDDFLQIVGDLFRGNKCVTKLRVRVSTDGVDEERWFFVEDLISRNTGYLTCAVHFLLGDQSSRSAAAFKDLYNNPALRIKFAEVTNGGLTRRTTRNISG</sequence>
<dbReference type="Proteomes" id="UP000821837">
    <property type="component" value="Unassembled WGS sequence"/>
</dbReference>
<dbReference type="EMBL" id="JABSTV010001253">
    <property type="protein sequence ID" value="KAH7942861.1"/>
    <property type="molecule type" value="Genomic_DNA"/>
</dbReference>
<dbReference type="AlphaFoldDB" id="A0A9D4PJJ9"/>
<proteinExistence type="predicted"/>
<organism evidence="1 2">
    <name type="scientific">Rhipicephalus sanguineus</name>
    <name type="common">Brown dog tick</name>
    <name type="synonym">Ixodes sanguineus</name>
    <dbReference type="NCBI Taxonomy" id="34632"/>
    <lineage>
        <taxon>Eukaryota</taxon>
        <taxon>Metazoa</taxon>
        <taxon>Ecdysozoa</taxon>
        <taxon>Arthropoda</taxon>
        <taxon>Chelicerata</taxon>
        <taxon>Arachnida</taxon>
        <taxon>Acari</taxon>
        <taxon>Parasitiformes</taxon>
        <taxon>Ixodida</taxon>
        <taxon>Ixodoidea</taxon>
        <taxon>Ixodidae</taxon>
        <taxon>Rhipicephalinae</taxon>
        <taxon>Rhipicephalus</taxon>
        <taxon>Rhipicephalus</taxon>
    </lineage>
</organism>
<dbReference type="PANTHER" id="PTHR47679:SF2">
    <property type="entry name" value="C-TERMINAL OF ROC (COR) DOMAIN-CONTAINING PROTEIN"/>
    <property type="match status" value="1"/>
</dbReference>
<evidence type="ECO:0000313" key="1">
    <source>
        <dbReference type="EMBL" id="KAH7942861.1"/>
    </source>
</evidence>
<accession>A0A9D4PJJ9</accession>
<name>A0A9D4PJJ9_RHISA</name>
<dbReference type="InterPro" id="IPR032675">
    <property type="entry name" value="LRR_dom_sf"/>
</dbReference>
<dbReference type="PANTHER" id="PTHR47679">
    <property type="entry name" value="PROTEIN TORNADO 1"/>
    <property type="match status" value="1"/>
</dbReference>
<protein>
    <submittedName>
        <fullName evidence="1">Uncharacterized protein</fullName>
    </submittedName>
</protein>
<reference evidence="1" key="2">
    <citation type="submission" date="2021-09" db="EMBL/GenBank/DDBJ databases">
        <authorList>
            <person name="Jia N."/>
            <person name="Wang J."/>
            <person name="Shi W."/>
            <person name="Du L."/>
            <person name="Sun Y."/>
            <person name="Zhan W."/>
            <person name="Jiang J."/>
            <person name="Wang Q."/>
            <person name="Zhang B."/>
            <person name="Ji P."/>
            <person name="Sakyi L.B."/>
            <person name="Cui X."/>
            <person name="Yuan T."/>
            <person name="Jiang B."/>
            <person name="Yang W."/>
            <person name="Lam T.T.-Y."/>
            <person name="Chang Q."/>
            <person name="Ding S."/>
            <person name="Wang X."/>
            <person name="Zhu J."/>
            <person name="Ruan X."/>
            <person name="Zhao L."/>
            <person name="Wei J."/>
            <person name="Que T."/>
            <person name="Du C."/>
            <person name="Cheng J."/>
            <person name="Dai P."/>
            <person name="Han X."/>
            <person name="Huang E."/>
            <person name="Gao Y."/>
            <person name="Liu J."/>
            <person name="Shao H."/>
            <person name="Ye R."/>
            <person name="Li L."/>
            <person name="Wei W."/>
            <person name="Wang X."/>
            <person name="Wang C."/>
            <person name="Huo Q."/>
            <person name="Li W."/>
            <person name="Guo W."/>
            <person name="Chen H."/>
            <person name="Chen S."/>
            <person name="Zhou L."/>
            <person name="Zhou L."/>
            <person name="Ni X."/>
            <person name="Tian J."/>
            <person name="Zhou Y."/>
            <person name="Sheng Y."/>
            <person name="Liu T."/>
            <person name="Pan Y."/>
            <person name="Xia L."/>
            <person name="Li J."/>
            <person name="Zhao F."/>
            <person name="Cao W."/>
        </authorList>
    </citation>
    <scope>NUCLEOTIDE SEQUENCE</scope>
    <source>
        <strain evidence="1">Rsan-2018</strain>
        <tissue evidence="1">Larvae</tissue>
    </source>
</reference>
<dbReference type="OrthoDB" id="6502720at2759"/>
<reference evidence="1" key="1">
    <citation type="journal article" date="2020" name="Cell">
        <title>Large-Scale Comparative Analyses of Tick Genomes Elucidate Their Genetic Diversity and Vector Capacities.</title>
        <authorList>
            <consortium name="Tick Genome and Microbiome Consortium (TIGMIC)"/>
            <person name="Jia N."/>
            <person name="Wang J."/>
            <person name="Shi W."/>
            <person name="Du L."/>
            <person name="Sun Y."/>
            <person name="Zhan W."/>
            <person name="Jiang J.F."/>
            <person name="Wang Q."/>
            <person name="Zhang B."/>
            <person name="Ji P."/>
            <person name="Bell-Sakyi L."/>
            <person name="Cui X.M."/>
            <person name="Yuan T.T."/>
            <person name="Jiang B.G."/>
            <person name="Yang W.F."/>
            <person name="Lam T.T."/>
            <person name="Chang Q.C."/>
            <person name="Ding S.J."/>
            <person name="Wang X.J."/>
            <person name="Zhu J.G."/>
            <person name="Ruan X.D."/>
            <person name="Zhao L."/>
            <person name="Wei J.T."/>
            <person name="Ye R.Z."/>
            <person name="Que T.C."/>
            <person name="Du C.H."/>
            <person name="Zhou Y.H."/>
            <person name="Cheng J.X."/>
            <person name="Dai P.F."/>
            <person name="Guo W.B."/>
            <person name="Han X.H."/>
            <person name="Huang E.J."/>
            <person name="Li L.F."/>
            <person name="Wei W."/>
            <person name="Gao Y.C."/>
            <person name="Liu J.Z."/>
            <person name="Shao H.Z."/>
            <person name="Wang X."/>
            <person name="Wang C.C."/>
            <person name="Yang T.C."/>
            <person name="Huo Q.B."/>
            <person name="Li W."/>
            <person name="Chen H.Y."/>
            <person name="Chen S.E."/>
            <person name="Zhou L.G."/>
            <person name="Ni X.B."/>
            <person name="Tian J.H."/>
            <person name="Sheng Y."/>
            <person name="Liu T."/>
            <person name="Pan Y.S."/>
            <person name="Xia L.Y."/>
            <person name="Li J."/>
            <person name="Zhao F."/>
            <person name="Cao W.C."/>
        </authorList>
    </citation>
    <scope>NUCLEOTIDE SEQUENCE</scope>
    <source>
        <strain evidence="1">Rsan-2018</strain>
    </source>
</reference>
<dbReference type="VEuPathDB" id="VectorBase:RSAN_057837"/>
<evidence type="ECO:0000313" key="2">
    <source>
        <dbReference type="Proteomes" id="UP000821837"/>
    </source>
</evidence>
<dbReference type="SUPFAM" id="SSF52047">
    <property type="entry name" value="RNI-like"/>
    <property type="match status" value="1"/>
</dbReference>
<comment type="caution">
    <text evidence="1">The sequence shown here is derived from an EMBL/GenBank/DDBJ whole genome shotgun (WGS) entry which is preliminary data.</text>
</comment>
<keyword evidence="2" id="KW-1185">Reference proteome</keyword>